<proteinExistence type="predicted"/>
<dbReference type="EMBL" id="RHLC01000042">
    <property type="protein sequence ID" value="TPP41656.1"/>
    <property type="molecule type" value="Genomic_DNA"/>
</dbReference>
<keyword evidence="6" id="KW-1185">Reference proteome</keyword>
<reference evidence="2 6" key="4">
    <citation type="journal article" date="2018" name="Sci. Rep.">
        <title>A complete Leishmania donovani reference genome identifies novel genetic variations associated with virulence.</title>
        <authorList>
            <person name="Lypaczewski P."/>
            <person name="Hoshizaki J."/>
            <person name="Zhang W.-W."/>
            <person name="McCall L.-I."/>
            <person name="Torcivia-Rodriguez J."/>
            <person name="Simonyan V."/>
            <person name="Kaur A."/>
            <person name="Dewar K."/>
            <person name="Matlashewski G."/>
        </authorList>
    </citation>
    <scope>NUCLEOTIDE SEQUENCE [LARGE SCALE GENOMIC DNA]</scope>
    <source>
        <strain evidence="2 6">LdCL</strain>
    </source>
</reference>
<reference evidence="7" key="6">
    <citation type="submission" date="2019-02" db="EMBL/GenBank/DDBJ databases">
        <title>FDA dAtabase for Regulatory Grade micrObial Sequences (FDA-ARGOS): Supporting development and validation of Infectious Disease Dx tests.</title>
        <authorList>
            <person name="Duncan R."/>
            <person name="Fisher C."/>
            <person name="Tallon L."/>
            <person name="Sadzewicz L."/>
            <person name="Sengamalay N."/>
            <person name="Ott S."/>
            <person name="Godinez A."/>
            <person name="Nagaraj S."/>
            <person name="Vavikolanu K."/>
            <person name="Nadendla S."/>
            <person name="Aluvathingal J."/>
            <person name="Sichtig H."/>
        </authorList>
    </citation>
    <scope>NUCLEOTIDE SEQUENCE [LARGE SCALE GENOMIC DNA]</scope>
    <source>
        <strain evidence="7">FDAARGOS_361</strain>
    </source>
</reference>
<reference evidence="4" key="5">
    <citation type="submission" date="2019-02" db="EMBL/GenBank/DDBJ databases">
        <title>FDA dAtabase for Regulatory Grade micrObial Sequences (FDA-ARGOS): Supporting development and validation of Infectious Disease Dx tests.</title>
        <authorList>
            <person name="Duncan R."/>
            <person name="Fisher C."/>
            <person name="Tallon L.J."/>
            <person name="Sadzewicz L."/>
            <person name="Sengamalay N."/>
            <person name="Ott S."/>
            <person name="Godinez A."/>
            <person name="Nagaraj S."/>
            <person name="Nadendla S."/>
            <person name="Sichtig H."/>
        </authorList>
    </citation>
    <scope>NUCLEOTIDE SEQUENCE</scope>
    <source>
        <strain evidence="4">FDAARGOS_361</strain>
    </source>
</reference>
<sequence length="350" mass="36933">MLSTSPHQFDSAAAVSDVVILPSSPNDDSPMSTQGLTPERVAQWTLKDVENHIFFMVWVCGIPVHARYIVHVLEHSAVISRRGGEQIPHGGSTRESLTAVAQADVLAPVCRRAAELRQVVSRWPIMATLPDLQNHESFSEIVSLGVLSEEPEHEGGAIRPAEGGERWVHCGSAKATTSSSTSSLSCSTVHAGAVTPAEGFANVAALALRSPAERDGTSLSSEPSATWCAQAYWTAWAQAQQWIAGWPTFCSDAVRNTGSLSGIDAAAASAWPHLRPACALTAPGRRRLRGGDAPITSGVVVVDADEGDARGSTRGAGPTFSAANDAVRNSKAQRREAAEVVVIDSDDDDL</sequence>
<dbReference type="VEuPathDB" id="TriTrypDB:LdBPK_091371.1"/>
<dbReference type="EMBL" id="CP029508">
    <property type="protein sequence ID" value="AYU76579.1"/>
    <property type="molecule type" value="Genomic_DNA"/>
</dbReference>
<protein>
    <submittedName>
        <fullName evidence="2">Uncharacterized protein</fullName>
    </submittedName>
</protein>
<dbReference type="AlphaFoldDB" id="A0A3S7WQV7"/>
<accession>E9BA23</accession>
<dbReference type="EMBL" id="FR799596">
    <property type="protein sequence ID" value="CBZ32096.1"/>
    <property type="molecule type" value="Genomic_DNA"/>
</dbReference>
<feature type="region of interest" description="Disordered" evidence="1">
    <location>
        <begin position="308"/>
        <end position="331"/>
    </location>
</feature>
<dbReference type="VEuPathDB" id="TriTrypDB:LdCL_090020200"/>
<dbReference type="KEGG" id="ldo:LDBPK_091371"/>
<evidence type="ECO:0000313" key="5">
    <source>
        <dbReference type="Proteomes" id="UP000008980"/>
    </source>
</evidence>
<accession>A0A3S7WQV7</accession>
<evidence type="ECO:0000313" key="2">
    <source>
        <dbReference type="EMBL" id="AYU76579.1"/>
    </source>
</evidence>
<evidence type="ECO:0000313" key="7">
    <source>
        <dbReference type="Proteomes" id="UP000318447"/>
    </source>
</evidence>
<dbReference type="OMA" id="VENHIFF"/>
<evidence type="ECO:0000313" key="3">
    <source>
        <dbReference type="EMBL" id="CBZ32096.1"/>
    </source>
</evidence>
<dbReference type="Proteomes" id="UP000318447">
    <property type="component" value="Unassembled WGS sequence"/>
</dbReference>
<gene>
    <name evidence="4" type="ORF">CGC21_36705</name>
    <name evidence="3" type="ORF">LDBPK_091371</name>
    <name evidence="2" type="ORF">LdCL_090020200</name>
</gene>
<dbReference type="OrthoDB" id="264283at2759"/>
<dbReference type="Proteomes" id="UP000008980">
    <property type="component" value="Chromosome 9"/>
</dbReference>
<dbReference type="VEuPathDB" id="TriTrypDB:LDHU3_09.1630"/>
<dbReference type="Proteomes" id="UP000274082">
    <property type="component" value="Chromosome 9"/>
</dbReference>
<reference evidence="3" key="2">
    <citation type="submission" date="2011-01" db="EMBL/GenBank/DDBJ databases">
        <authorList>
            <person name="Zhao B.P."/>
            <person name="Ren Z.A."/>
            <person name="Li C.D."/>
        </authorList>
    </citation>
    <scope>NUCLEOTIDE SEQUENCE</scope>
    <source>
        <strain evidence="3">BPK282A1</strain>
    </source>
</reference>
<evidence type="ECO:0000313" key="6">
    <source>
        <dbReference type="Proteomes" id="UP000274082"/>
    </source>
</evidence>
<reference evidence="5" key="3">
    <citation type="submission" date="2011-02" db="EMBL/GenBank/DDBJ databases">
        <title>Whole genome sequencing of Leishmania donovani clinical lines reveals dynamic variation related to drug resistance.</title>
        <authorList>
            <person name="Downing T."/>
            <person name="Imamura H."/>
            <person name="Sanders M."/>
            <person name="Decuypere S."/>
            <person name="Hertz-Fowler C."/>
            <person name="Clark T.G."/>
            <person name="Rijal S."/>
            <person name="Sundar S."/>
            <person name="Quail M.A."/>
            <person name="De Doncker S."/>
            <person name="Maes I."/>
            <person name="Vanaerschot M."/>
            <person name="Stark O."/>
            <person name="Schonian G."/>
            <person name="Dujardin J.C."/>
            <person name="Berriman M."/>
        </authorList>
    </citation>
    <scope>NUCLEOTIDE SEQUENCE [LARGE SCALE GENOMIC DNA]</scope>
    <source>
        <strain evidence="5">BPK282A1</strain>
    </source>
</reference>
<dbReference type="GeneID" id="13392164"/>
<evidence type="ECO:0000256" key="1">
    <source>
        <dbReference type="SAM" id="MobiDB-lite"/>
    </source>
</evidence>
<reference evidence="3 5" key="1">
    <citation type="journal article" date="2011" name="Genome Res.">
        <title>Whole genome sequencing of multiple Leishmania donovani clinical isolates provides insights into population structure and mechanisms of drug resistance.</title>
        <authorList>
            <person name="Downing T."/>
            <person name="Imamura H."/>
            <person name="Decuypere S."/>
            <person name="Clark T.G."/>
            <person name="Coombs G.H."/>
            <person name="Cotton J.A."/>
            <person name="Hilley J.D."/>
            <person name="de Doncker S."/>
            <person name="Maes I."/>
            <person name="Mottram J.C."/>
            <person name="Quail M.A."/>
            <person name="Rijal S."/>
            <person name="Sanders M."/>
            <person name="Schonian G."/>
            <person name="Stark O."/>
            <person name="Sundar S."/>
            <person name="Vanaerschot M."/>
            <person name="Hertz-Fowler C."/>
            <person name="Dujardin J.C."/>
            <person name="Berriman M."/>
        </authorList>
    </citation>
    <scope>NUCLEOTIDE SEQUENCE [LARGE SCALE GENOMIC DNA]</scope>
    <source>
        <strain evidence="3 5">BPK282A1</strain>
    </source>
</reference>
<evidence type="ECO:0000313" key="4">
    <source>
        <dbReference type="EMBL" id="TPP41656.1"/>
    </source>
</evidence>
<organism evidence="2 6">
    <name type="scientific">Leishmania donovani</name>
    <dbReference type="NCBI Taxonomy" id="5661"/>
    <lineage>
        <taxon>Eukaryota</taxon>
        <taxon>Discoba</taxon>
        <taxon>Euglenozoa</taxon>
        <taxon>Kinetoplastea</taxon>
        <taxon>Metakinetoplastina</taxon>
        <taxon>Trypanosomatida</taxon>
        <taxon>Trypanosomatidae</taxon>
        <taxon>Leishmaniinae</taxon>
        <taxon>Leishmania</taxon>
    </lineage>
</organism>
<name>A0A3S7WQV7_LEIDO</name>
<dbReference type="RefSeq" id="XP_003858816.1">
    <property type="nucleotide sequence ID" value="XM_003858768.1"/>
</dbReference>